<proteinExistence type="predicted"/>
<protein>
    <submittedName>
        <fullName evidence="1">Uncharacterized protein</fullName>
    </submittedName>
</protein>
<gene>
    <name evidence="1" type="ORF">SCTVLC_1484</name>
</gene>
<name>A0A068RBZ7_9GAMM</name>
<dbReference type="AlphaFoldDB" id="A0A068RBZ7"/>
<sequence>MRYLQCKTRNAEGNCRLIAESGDDKFLGGREINSIRPSQFARLESTRLFIKELAKCDLSTHLKTARECFIYKLCVDTLSIRLHKELTMIYSNVKTHYISGGNNSRLVRYDVIEKNSDVF</sequence>
<dbReference type="EMBL" id="FR904234">
    <property type="protein sequence ID" value="CDG48186.1"/>
    <property type="molecule type" value="Genomic_DNA"/>
</dbReference>
<reference evidence="1" key="1">
    <citation type="submission" date="2013-06" db="EMBL/GenBank/DDBJ databases">
        <authorList>
            <person name="Mazano-Marin A."/>
        </authorList>
    </citation>
    <scope>NUCLEOTIDE SEQUENCE</scope>
    <source>
        <strain evidence="1">SCt-VLC</strain>
    </source>
</reference>
<reference evidence="1" key="2">
    <citation type="journal article" date="2014" name="Genome Biol. Evol.">
        <title>Settling down: the genome of Serratia symbiotica from the aphid Cinara tujafilina zooms in on the process of accommodation to a cooperative intracellular life.</title>
        <authorList>
            <person name="Manzano-Marin A."/>
            <person name="Latorre A."/>
        </authorList>
    </citation>
    <scope>NUCLEOTIDE SEQUENCE</scope>
    <source>
        <strain evidence="1">SCt-VLC</strain>
    </source>
</reference>
<organism evidence="1">
    <name type="scientific">Serratia symbiotica SCt-VLC</name>
    <dbReference type="NCBI Taxonomy" id="1347341"/>
    <lineage>
        <taxon>Bacteria</taxon>
        <taxon>Pseudomonadati</taxon>
        <taxon>Pseudomonadota</taxon>
        <taxon>Gammaproteobacteria</taxon>
        <taxon>Enterobacterales</taxon>
        <taxon>Yersiniaceae</taxon>
        <taxon>Serratia</taxon>
        <taxon>Serratia symbiotica</taxon>
    </lineage>
</organism>
<accession>A0A068RBZ7</accession>
<evidence type="ECO:0000313" key="1">
    <source>
        <dbReference type="EMBL" id="CDG48186.1"/>
    </source>
</evidence>